<dbReference type="AlphaFoldDB" id="A0A6H2A2F1"/>
<gene>
    <name evidence="2" type="ORF">MM415A00587_0019</name>
    <name evidence="1" type="ORF">TM448A03903_0007</name>
    <name evidence="3" type="ORF">TM448B00641_0037</name>
</gene>
<evidence type="ECO:0000313" key="1">
    <source>
        <dbReference type="EMBL" id="QJA53757.1"/>
    </source>
</evidence>
<sequence>MMEAIIEQCLNDGICAGQAAFVRDGGLHSELKESMEDWAAGFSPPPTDEMVAAWLIGFSGVLSQHYEAIAAAGKTGAI</sequence>
<dbReference type="EMBL" id="MT142447">
    <property type="protein sequence ID" value="QJA81101.1"/>
    <property type="molecule type" value="Genomic_DNA"/>
</dbReference>
<proteinExistence type="predicted"/>
<evidence type="ECO:0000313" key="2">
    <source>
        <dbReference type="EMBL" id="QJA81101.1"/>
    </source>
</evidence>
<dbReference type="EMBL" id="MT144641">
    <property type="protein sequence ID" value="QJH96170.1"/>
    <property type="molecule type" value="Genomic_DNA"/>
</dbReference>
<accession>A0A6H2A2F1</accession>
<dbReference type="EMBL" id="MT144448">
    <property type="protein sequence ID" value="QJA53757.1"/>
    <property type="molecule type" value="Genomic_DNA"/>
</dbReference>
<evidence type="ECO:0000313" key="3">
    <source>
        <dbReference type="EMBL" id="QJH96170.1"/>
    </source>
</evidence>
<organism evidence="1">
    <name type="scientific">viral metagenome</name>
    <dbReference type="NCBI Taxonomy" id="1070528"/>
    <lineage>
        <taxon>unclassified sequences</taxon>
        <taxon>metagenomes</taxon>
        <taxon>organismal metagenomes</taxon>
    </lineage>
</organism>
<name>A0A6H2A2F1_9ZZZZ</name>
<protein>
    <submittedName>
        <fullName evidence="1">Uncharacterized protein</fullName>
    </submittedName>
</protein>
<reference evidence="1" key="1">
    <citation type="submission" date="2020-03" db="EMBL/GenBank/DDBJ databases">
        <title>The deep terrestrial virosphere.</title>
        <authorList>
            <person name="Holmfeldt K."/>
            <person name="Nilsson E."/>
            <person name="Simone D."/>
            <person name="Lopez-Fernandez M."/>
            <person name="Wu X."/>
            <person name="de Brujin I."/>
            <person name="Lundin D."/>
            <person name="Andersson A."/>
            <person name="Bertilsson S."/>
            <person name="Dopson M."/>
        </authorList>
    </citation>
    <scope>NUCLEOTIDE SEQUENCE</scope>
    <source>
        <strain evidence="2">MM415A00587</strain>
        <strain evidence="1">TM448A03903</strain>
        <strain evidence="3">TM448B00641</strain>
    </source>
</reference>